<organism evidence="1">
    <name type="scientific">marine metagenome</name>
    <dbReference type="NCBI Taxonomy" id="408172"/>
    <lineage>
        <taxon>unclassified sequences</taxon>
        <taxon>metagenomes</taxon>
        <taxon>ecological metagenomes</taxon>
    </lineage>
</organism>
<sequence length="71" mass="8635">KKPTAAEAWNQRWRQKDKDMSLENVSPQDYASYEDWFDDNEVDLYAEYMETGSSYEIDFDDWCENRYNAEM</sequence>
<dbReference type="AlphaFoldDB" id="A0A382AC85"/>
<evidence type="ECO:0000313" key="1">
    <source>
        <dbReference type="EMBL" id="SVA98861.1"/>
    </source>
</evidence>
<gene>
    <name evidence="1" type="ORF">METZ01_LOCUS151715</name>
</gene>
<accession>A0A382AC85</accession>
<dbReference type="EMBL" id="UINC01024699">
    <property type="protein sequence ID" value="SVA98861.1"/>
    <property type="molecule type" value="Genomic_DNA"/>
</dbReference>
<reference evidence="1" key="1">
    <citation type="submission" date="2018-05" db="EMBL/GenBank/DDBJ databases">
        <authorList>
            <person name="Lanie J.A."/>
            <person name="Ng W.-L."/>
            <person name="Kazmierczak K.M."/>
            <person name="Andrzejewski T.M."/>
            <person name="Davidsen T.M."/>
            <person name="Wayne K.J."/>
            <person name="Tettelin H."/>
            <person name="Glass J.I."/>
            <person name="Rusch D."/>
            <person name="Podicherti R."/>
            <person name="Tsui H.-C.T."/>
            <person name="Winkler M.E."/>
        </authorList>
    </citation>
    <scope>NUCLEOTIDE SEQUENCE</scope>
</reference>
<protein>
    <submittedName>
        <fullName evidence="1">Uncharacterized protein</fullName>
    </submittedName>
</protein>
<name>A0A382AC85_9ZZZZ</name>
<proteinExistence type="predicted"/>
<feature type="non-terminal residue" evidence="1">
    <location>
        <position position="1"/>
    </location>
</feature>